<name>A0A4Y7SFI5_COPMI</name>
<dbReference type="OrthoDB" id="2796951at2759"/>
<proteinExistence type="predicted"/>
<comment type="caution">
    <text evidence="3">The sequence shown here is derived from an EMBL/GenBank/DDBJ whole genome shotgun (WGS) entry which is preliminary data.</text>
</comment>
<dbReference type="InterPro" id="IPR052974">
    <property type="entry name" value="GH79_Enzymes"/>
</dbReference>
<dbReference type="InterPro" id="IPR031728">
    <property type="entry name" value="GlcAase_C"/>
</dbReference>
<evidence type="ECO:0000256" key="1">
    <source>
        <dbReference type="SAM" id="SignalP"/>
    </source>
</evidence>
<reference evidence="3 4" key="1">
    <citation type="journal article" date="2019" name="Nat. Ecol. Evol.">
        <title>Megaphylogeny resolves global patterns of mushroom evolution.</title>
        <authorList>
            <person name="Varga T."/>
            <person name="Krizsan K."/>
            <person name="Foldi C."/>
            <person name="Dima B."/>
            <person name="Sanchez-Garcia M."/>
            <person name="Sanchez-Ramirez S."/>
            <person name="Szollosi G.J."/>
            <person name="Szarkandi J.G."/>
            <person name="Papp V."/>
            <person name="Albert L."/>
            <person name="Andreopoulos W."/>
            <person name="Angelini C."/>
            <person name="Antonin V."/>
            <person name="Barry K.W."/>
            <person name="Bougher N.L."/>
            <person name="Buchanan P."/>
            <person name="Buyck B."/>
            <person name="Bense V."/>
            <person name="Catcheside P."/>
            <person name="Chovatia M."/>
            <person name="Cooper J."/>
            <person name="Damon W."/>
            <person name="Desjardin D."/>
            <person name="Finy P."/>
            <person name="Geml J."/>
            <person name="Haridas S."/>
            <person name="Hughes K."/>
            <person name="Justo A."/>
            <person name="Karasinski D."/>
            <person name="Kautmanova I."/>
            <person name="Kiss B."/>
            <person name="Kocsube S."/>
            <person name="Kotiranta H."/>
            <person name="LaButti K.M."/>
            <person name="Lechner B.E."/>
            <person name="Liimatainen K."/>
            <person name="Lipzen A."/>
            <person name="Lukacs Z."/>
            <person name="Mihaltcheva S."/>
            <person name="Morgado L.N."/>
            <person name="Niskanen T."/>
            <person name="Noordeloos M.E."/>
            <person name="Ohm R.A."/>
            <person name="Ortiz-Santana B."/>
            <person name="Ovrebo C."/>
            <person name="Racz N."/>
            <person name="Riley R."/>
            <person name="Savchenko A."/>
            <person name="Shiryaev A."/>
            <person name="Soop K."/>
            <person name="Spirin V."/>
            <person name="Szebenyi C."/>
            <person name="Tomsovsky M."/>
            <person name="Tulloss R.E."/>
            <person name="Uehling J."/>
            <person name="Grigoriev I.V."/>
            <person name="Vagvolgyi C."/>
            <person name="Papp T."/>
            <person name="Martin F.M."/>
            <person name="Miettinen O."/>
            <person name="Hibbett D.S."/>
            <person name="Nagy L.G."/>
        </authorList>
    </citation>
    <scope>NUCLEOTIDE SEQUENCE [LARGE SCALE GENOMIC DNA]</scope>
    <source>
        <strain evidence="3 4">FP101781</strain>
    </source>
</reference>
<evidence type="ECO:0000313" key="3">
    <source>
        <dbReference type="EMBL" id="TEB20628.1"/>
    </source>
</evidence>
<dbReference type="Gene3D" id="3.20.20.80">
    <property type="entry name" value="Glycosidases"/>
    <property type="match status" value="1"/>
</dbReference>
<feature type="chain" id="PRO_5021223363" description="Beta-glucuronidase C-terminal domain-containing protein" evidence="1">
    <location>
        <begin position="22"/>
        <end position="533"/>
    </location>
</feature>
<evidence type="ECO:0000313" key="4">
    <source>
        <dbReference type="Proteomes" id="UP000298030"/>
    </source>
</evidence>
<protein>
    <recommendedName>
        <fullName evidence="2">Beta-glucuronidase C-terminal domain-containing protein</fullName>
    </recommendedName>
</protein>
<dbReference type="PANTHER" id="PTHR36183:SF2">
    <property type="entry name" value="BETA-GLUCURONIDASE C-TERMINAL DOMAIN-CONTAINING PROTEIN"/>
    <property type="match status" value="1"/>
</dbReference>
<keyword evidence="1" id="KW-0732">Signal</keyword>
<dbReference type="AlphaFoldDB" id="A0A4Y7SFI5"/>
<organism evidence="3 4">
    <name type="scientific">Coprinellus micaceus</name>
    <name type="common">Glistening ink-cap mushroom</name>
    <name type="synonym">Coprinus micaceus</name>
    <dbReference type="NCBI Taxonomy" id="71717"/>
    <lineage>
        <taxon>Eukaryota</taxon>
        <taxon>Fungi</taxon>
        <taxon>Dikarya</taxon>
        <taxon>Basidiomycota</taxon>
        <taxon>Agaricomycotina</taxon>
        <taxon>Agaricomycetes</taxon>
        <taxon>Agaricomycetidae</taxon>
        <taxon>Agaricales</taxon>
        <taxon>Agaricineae</taxon>
        <taxon>Psathyrellaceae</taxon>
        <taxon>Coprinellus</taxon>
    </lineage>
</organism>
<feature type="domain" description="Beta-glucuronidase C-terminal" evidence="2">
    <location>
        <begin position="433"/>
        <end position="529"/>
    </location>
</feature>
<evidence type="ECO:0000259" key="2">
    <source>
        <dbReference type="Pfam" id="PF16862"/>
    </source>
</evidence>
<dbReference type="EMBL" id="QPFP01000135">
    <property type="protein sequence ID" value="TEB20628.1"/>
    <property type="molecule type" value="Genomic_DNA"/>
</dbReference>
<dbReference type="PANTHER" id="PTHR36183">
    <property type="entry name" value="BETA-GLUCURONIDASE"/>
    <property type="match status" value="1"/>
</dbReference>
<keyword evidence="4" id="KW-1185">Reference proteome</keyword>
<dbReference type="Pfam" id="PF16862">
    <property type="entry name" value="Glyco_hydro_79C"/>
    <property type="match status" value="1"/>
</dbReference>
<accession>A0A4Y7SFI5</accession>
<feature type="signal peptide" evidence="1">
    <location>
        <begin position="1"/>
        <end position="21"/>
    </location>
</feature>
<dbReference type="Proteomes" id="UP000298030">
    <property type="component" value="Unassembled WGS sequence"/>
</dbReference>
<sequence>MLSPTSNKLFLLLLINASARALDVTILAQAPEGAGDIASDHVSLSIEQDGWVSFVGSTSRNDFFYNSLYNLVGLTGVPPRIRIGGQAGDGANPSSATQFSQAYYDNATVSSNLPYPGAYGMAVGSDFYPTVRFLPKNTKVVAAVNYGANDDLRASVYANLITKAFESQGVVDQGITLEAIELGHEPDRYGKDNYYRSWDPKWSDNSSKYIPEWRNWVKNIIEVIRSGWLPPALDLPFWAGSISSLATKQSSTWSAKYLIDNGLVYDAVSSNVKTFSQHHYSGTACKGGAKELGDLVSKANIRSGLNAFKDDIATVKAKGLEYVLGEANSFSCHVTSGVSNVASSAIWALDYLLYASQLGISRVYFHQGVGYKFNFLQPTSLSRSPLDSSSLAPPSSAYIAPSYYAAVIAAEAIGSSGHTRVVEVATEDSSVSGYAFYDGDKLTKALFINTQLYLKSDSSRPQARINISIEGSTGQATIKRLYIPSSDATSGLTWGGKSFETSDALPQGISRIEVLNPTGFTLRASEVALISFD</sequence>
<dbReference type="InterPro" id="IPR017853">
    <property type="entry name" value="GH"/>
</dbReference>
<dbReference type="SUPFAM" id="SSF51445">
    <property type="entry name" value="(Trans)glycosidases"/>
    <property type="match status" value="1"/>
</dbReference>
<gene>
    <name evidence="3" type="ORF">FA13DRAFT_1644422</name>
</gene>